<evidence type="ECO:0000313" key="5">
    <source>
        <dbReference type="EMBL" id="PSJ16055.1"/>
    </source>
</evidence>
<feature type="coiled-coil region" evidence="3">
    <location>
        <begin position="171"/>
        <end position="220"/>
    </location>
</feature>
<dbReference type="PROSITE" id="PS50887">
    <property type="entry name" value="GGDEF"/>
    <property type="match status" value="1"/>
</dbReference>
<evidence type="ECO:0000256" key="2">
    <source>
        <dbReference type="ARBA" id="ARBA00034247"/>
    </source>
</evidence>
<keyword evidence="6" id="KW-1185">Reference proteome</keyword>
<dbReference type="Gene3D" id="3.30.70.270">
    <property type="match status" value="1"/>
</dbReference>
<protein>
    <recommendedName>
        <fullName evidence="1">diguanylate cyclase</fullName>
        <ecNumber evidence="1">2.7.7.65</ecNumber>
    </recommendedName>
</protein>
<comment type="catalytic activity">
    <reaction evidence="2">
        <text>2 GTP = 3',3'-c-di-GMP + 2 diphosphate</text>
        <dbReference type="Rhea" id="RHEA:24898"/>
        <dbReference type="ChEBI" id="CHEBI:33019"/>
        <dbReference type="ChEBI" id="CHEBI:37565"/>
        <dbReference type="ChEBI" id="CHEBI:58805"/>
        <dbReference type="EC" id="2.7.7.65"/>
    </reaction>
</comment>
<dbReference type="GO" id="GO:0019825">
    <property type="term" value="F:oxygen binding"/>
    <property type="evidence" value="ECO:0007669"/>
    <property type="project" value="InterPro"/>
</dbReference>
<accession>A0A2P7NRG4</accession>
<evidence type="ECO:0000256" key="1">
    <source>
        <dbReference type="ARBA" id="ARBA00012528"/>
    </source>
</evidence>
<dbReference type="Pfam" id="PF11563">
    <property type="entry name" value="Protoglobin"/>
    <property type="match status" value="1"/>
</dbReference>
<dbReference type="FunFam" id="3.30.70.270:FF:000001">
    <property type="entry name" value="Diguanylate cyclase domain protein"/>
    <property type="match status" value="1"/>
</dbReference>
<evidence type="ECO:0000313" key="6">
    <source>
        <dbReference type="Proteomes" id="UP000241912"/>
    </source>
</evidence>
<gene>
    <name evidence="5" type="ORF">C7H79_15670</name>
</gene>
<dbReference type="GO" id="GO:0020037">
    <property type="term" value="F:heme binding"/>
    <property type="evidence" value="ECO:0007669"/>
    <property type="project" value="InterPro"/>
</dbReference>
<dbReference type="NCBIfam" id="TIGR00254">
    <property type="entry name" value="GGDEF"/>
    <property type="match status" value="1"/>
</dbReference>
<dbReference type="SMART" id="SM00267">
    <property type="entry name" value="GGDEF"/>
    <property type="match status" value="1"/>
</dbReference>
<dbReference type="Pfam" id="PF00990">
    <property type="entry name" value="GGDEF"/>
    <property type="match status" value="1"/>
</dbReference>
<evidence type="ECO:0000259" key="4">
    <source>
        <dbReference type="PROSITE" id="PS50887"/>
    </source>
</evidence>
<organism evidence="5 6">
    <name type="scientific">Nitrosomonas supralitoralis</name>
    <dbReference type="NCBI Taxonomy" id="2116706"/>
    <lineage>
        <taxon>Bacteria</taxon>
        <taxon>Pseudomonadati</taxon>
        <taxon>Pseudomonadota</taxon>
        <taxon>Betaproteobacteria</taxon>
        <taxon>Nitrosomonadales</taxon>
        <taxon>Nitrosomonadaceae</taxon>
        <taxon>Nitrosomonas</taxon>
    </lineage>
</organism>
<reference evidence="5 6" key="1">
    <citation type="submission" date="2018-03" db="EMBL/GenBank/DDBJ databases">
        <title>Draft genome of Nitrosomonas supralitoralis APG5.</title>
        <authorList>
            <person name="Urakawa H."/>
            <person name="Lopez J.V."/>
        </authorList>
    </citation>
    <scope>NUCLEOTIDE SEQUENCE [LARGE SCALE GENOMIC DNA]</scope>
    <source>
        <strain evidence="5 6">APG5</strain>
    </source>
</reference>
<keyword evidence="3" id="KW-0175">Coiled coil</keyword>
<dbReference type="CDD" id="cd01949">
    <property type="entry name" value="GGDEF"/>
    <property type="match status" value="1"/>
</dbReference>
<dbReference type="EC" id="2.7.7.65" evidence="1"/>
<name>A0A2P7NRG4_9PROT</name>
<dbReference type="InterPro" id="IPR012292">
    <property type="entry name" value="Globin/Proto"/>
</dbReference>
<proteinExistence type="predicted"/>
<dbReference type="PANTHER" id="PTHR45138">
    <property type="entry name" value="REGULATORY COMPONENTS OF SENSORY TRANSDUCTION SYSTEM"/>
    <property type="match status" value="1"/>
</dbReference>
<comment type="caution">
    <text evidence="5">The sequence shown here is derived from an EMBL/GenBank/DDBJ whole genome shotgun (WGS) entry which is preliminary data.</text>
</comment>
<dbReference type="InterPro" id="IPR029787">
    <property type="entry name" value="Nucleotide_cyclase"/>
</dbReference>
<sequence length="359" mass="40299">MNAEIVTNCVVLGFDCKRIQKTISLLGLEAEHGQHAERLRSEFIEGKAEALVSSCLDALAPYEDFLLIKENIGVESFKERWIDYLCGFGQNFDTPKYFEDRLGIAVAWAHKRVPLGVLHLQHCLIQQALVDSLLIQCKLNPKTVWPLVDCIFKITSLSMYLTVEGYHLVEVDELQKTLDRLNKEASQLHQKVATDQLTGVLSYSTLMDTLERQVNKAKQNGSSLCVVMADLDFFKKVNDTYGHLVGDIVLKLTARRIQAAIRSFDMIGRFGGEEFVIILENTDLALAKIIAERIRLGIAGTPFHAKKFEIDITISLGMAMLKKDDHLETLLERADAAMYKAKKNGRNRVAVADNLEATS</sequence>
<dbReference type="InterPro" id="IPR000160">
    <property type="entry name" value="GGDEF_dom"/>
</dbReference>
<dbReference type="SUPFAM" id="SSF55073">
    <property type="entry name" value="Nucleotide cyclase"/>
    <property type="match status" value="1"/>
</dbReference>
<dbReference type="InterPro" id="IPR043128">
    <property type="entry name" value="Rev_trsase/Diguanyl_cyclase"/>
</dbReference>
<dbReference type="AlphaFoldDB" id="A0A2P7NRG4"/>
<dbReference type="GO" id="GO:0052621">
    <property type="term" value="F:diguanylate cyclase activity"/>
    <property type="evidence" value="ECO:0007669"/>
    <property type="project" value="UniProtKB-EC"/>
</dbReference>
<feature type="domain" description="GGDEF" evidence="4">
    <location>
        <begin position="222"/>
        <end position="354"/>
    </location>
</feature>
<dbReference type="PANTHER" id="PTHR45138:SF9">
    <property type="entry name" value="DIGUANYLATE CYCLASE DGCM-RELATED"/>
    <property type="match status" value="1"/>
</dbReference>
<dbReference type="Gene3D" id="1.10.490.10">
    <property type="entry name" value="Globins"/>
    <property type="match status" value="1"/>
</dbReference>
<dbReference type="InterPro" id="IPR050469">
    <property type="entry name" value="Diguanylate_Cyclase"/>
</dbReference>
<dbReference type="Proteomes" id="UP000241912">
    <property type="component" value="Unassembled WGS sequence"/>
</dbReference>
<dbReference type="OrthoDB" id="9813903at2"/>
<dbReference type="EMBL" id="PXXU01000079">
    <property type="protein sequence ID" value="PSJ16055.1"/>
    <property type="molecule type" value="Genomic_DNA"/>
</dbReference>
<evidence type="ECO:0000256" key="3">
    <source>
        <dbReference type="SAM" id="Coils"/>
    </source>
</evidence>
<dbReference type="InterPro" id="IPR044398">
    <property type="entry name" value="Globin-sensor_dom"/>
</dbReference>